<comment type="caution">
    <text evidence="2">The sequence shown here is derived from an EMBL/GenBank/DDBJ whole genome shotgun (WGS) entry which is preliminary data.</text>
</comment>
<organism evidence="2 3">
    <name type="scientific">Conexibacter stalactiti</name>
    <dbReference type="NCBI Taxonomy" id="1940611"/>
    <lineage>
        <taxon>Bacteria</taxon>
        <taxon>Bacillati</taxon>
        <taxon>Actinomycetota</taxon>
        <taxon>Thermoleophilia</taxon>
        <taxon>Solirubrobacterales</taxon>
        <taxon>Conexibacteraceae</taxon>
        <taxon>Conexibacter</taxon>
    </lineage>
</organism>
<protein>
    <submittedName>
        <fullName evidence="2">GNAT family N-acetyltransferase</fullName>
    </submittedName>
</protein>
<proteinExistence type="predicted"/>
<dbReference type="PANTHER" id="PTHR43792">
    <property type="entry name" value="GNAT FAMILY, PUTATIVE (AFU_ORTHOLOGUE AFUA_3G00765)-RELATED-RELATED"/>
    <property type="match status" value="1"/>
</dbReference>
<dbReference type="InterPro" id="IPR016181">
    <property type="entry name" value="Acyl_CoA_acyltransferase"/>
</dbReference>
<dbReference type="InterPro" id="IPR000182">
    <property type="entry name" value="GNAT_dom"/>
</dbReference>
<dbReference type="PANTHER" id="PTHR43792:SF1">
    <property type="entry name" value="N-ACETYLTRANSFERASE DOMAIN-CONTAINING PROTEIN"/>
    <property type="match status" value="1"/>
</dbReference>
<accession>A0ABU4HR57</accession>
<dbReference type="RefSeq" id="WP_318596813.1">
    <property type="nucleotide sequence ID" value="NZ_JAWSTH010000018.1"/>
</dbReference>
<dbReference type="Pfam" id="PF13302">
    <property type="entry name" value="Acetyltransf_3"/>
    <property type="match status" value="1"/>
</dbReference>
<evidence type="ECO:0000313" key="3">
    <source>
        <dbReference type="Proteomes" id="UP001284601"/>
    </source>
</evidence>
<dbReference type="Proteomes" id="UP001284601">
    <property type="component" value="Unassembled WGS sequence"/>
</dbReference>
<evidence type="ECO:0000259" key="1">
    <source>
        <dbReference type="PROSITE" id="PS51186"/>
    </source>
</evidence>
<dbReference type="SUPFAM" id="SSF55729">
    <property type="entry name" value="Acyl-CoA N-acyltransferases (Nat)"/>
    <property type="match status" value="1"/>
</dbReference>
<sequence length="210" mass="23279">MRRPDDRAAAAQPRPDDPFAPIVTERLLLRPWHDDEHDLDAYARICADAEVMRYIGRGVTLNRLQAAEQLAGFVAHWREHGFGLRAAIARDSDELIGFVGVARAGQPGVRPGDVEIGWRLARDRWGHGYATEGALAVRDHAFQRLRLARLVAFVRPRNSGSINVMGKLGMALEKEALCSHEMPMRIYALDNPLAAHDDAARPDAPVPPTD</sequence>
<dbReference type="PROSITE" id="PS51186">
    <property type="entry name" value="GNAT"/>
    <property type="match status" value="1"/>
</dbReference>
<gene>
    <name evidence="2" type="ORF">R7226_09365</name>
</gene>
<evidence type="ECO:0000313" key="2">
    <source>
        <dbReference type="EMBL" id="MDW5594544.1"/>
    </source>
</evidence>
<dbReference type="EMBL" id="JAWSTH010000018">
    <property type="protein sequence ID" value="MDW5594544.1"/>
    <property type="molecule type" value="Genomic_DNA"/>
</dbReference>
<dbReference type="Gene3D" id="3.40.630.30">
    <property type="match status" value="1"/>
</dbReference>
<feature type="domain" description="N-acetyltransferase" evidence="1">
    <location>
        <begin position="27"/>
        <end position="192"/>
    </location>
</feature>
<dbReference type="InterPro" id="IPR051531">
    <property type="entry name" value="N-acetyltransferase"/>
</dbReference>
<name>A0ABU4HR57_9ACTN</name>
<reference evidence="3" key="1">
    <citation type="submission" date="2023-07" db="EMBL/GenBank/DDBJ databases">
        <title>Conexibacter stalactiti sp. nov., isolated from stalactites in a lava cave and emended description of the genus Conexibacter.</title>
        <authorList>
            <person name="Lee S.D."/>
        </authorList>
    </citation>
    <scope>NUCLEOTIDE SEQUENCE [LARGE SCALE GENOMIC DNA]</scope>
    <source>
        <strain evidence="3">KCTC 39840</strain>
    </source>
</reference>
<keyword evidence="3" id="KW-1185">Reference proteome</keyword>